<dbReference type="Ensembl" id="ENSOTST00005192932.1">
    <property type="protein sequence ID" value="ENSOTSP00005111953.1"/>
    <property type="gene ID" value="ENSOTSG00005018154.2"/>
</dbReference>
<gene>
    <name evidence="3" type="primary">LOC112239211</name>
</gene>
<accession>A0AAZ3P756</accession>
<reference evidence="3" key="2">
    <citation type="submission" date="2025-08" db="UniProtKB">
        <authorList>
            <consortium name="Ensembl"/>
        </authorList>
    </citation>
    <scope>IDENTIFICATION</scope>
</reference>
<feature type="compositionally biased region" description="Low complexity" evidence="1">
    <location>
        <begin position="82"/>
        <end position="92"/>
    </location>
</feature>
<dbReference type="InterPro" id="IPR013087">
    <property type="entry name" value="Znf_C2H2_type"/>
</dbReference>
<dbReference type="SMART" id="SM00355">
    <property type="entry name" value="ZnF_C2H2"/>
    <property type="match status" value="4"/>
</dbReference>
<evidence type="ECO:0000259" key="2">
    <source>
        <dbReference type="SMART" id="SM00355"/>
    </source>
</evidence>
<evidence type="ECO:0000313" key="4">
    <source>
        <dbReference type="Proteomes" id="UP000694402"/>
    </source>
</evidence>
<reference evidence="4" key="1">
    <citation type="journal article" date="2018" name="PLoS ONE">
        <title>Chinook salmon (Oncorhynchus tshawytscha) genome and transcriptome.</title>
        <authorList>
            <person name="Christensen K.A."/>
            <person name="Leong J.S."/>
            <person name="Sakhrani D."/>
            <person name="Biagi C.A."/>
            <person name="Minkley D.R."/>
            <person name="Withler R.E."/>
            <person name="Rondeau E.B."/>
            <person name="Koop B.F."/>
            <person name="Devlin R.H."/>
        </authorList>
    </citation>
    <scope>NUCLEOTIDE SEQUENCE [LARGE SCALE GENOMIC DNA]</scope>
</reference>
<feature type="compositionally biased region" description="Basic and acidic residues" evidence="1">
    <location>
        <begin position="370"/>
        <end position="379"/>
    </location>
</feature>
<reference evidence="3" key="3">
    <citation type="submission" date="2025-09" db="UniProtKB">
        <authorList>
            <consortium name="Ensembl"/>
        </authorList>
    </citation>
    <scope>IDENTIFICATION</scope>
</reference>
<feature type="domain" description="C2H2-type" evidence="2">
    <location>
        <begin position="237"/>
        <end position="257"/>
    </location>
</feature>
<dbReference type="GeneTree" id="ENSGT00740000116808"/>
<feature type="region of interest" description="Disordered" evidence="1">
    <location>
        <begin position="264"/>
        <end position="384"/>
    </location>
</feature>
<feature type="domain" description="C2H2-type" evidence="2">
    <location>
        <begin position="187"/>
        <end position="212"/>
    </location>
</feature>
<keyword evidence="4" id="KW-1185">Reference proteome</keyword>
<feature type="domain" description="C2H2-type" evidence="2">
    <location>
        <begin position="387"/>
        <end position="409"/>
    </location>
</feature>
<name>A0AAZ3P756_ONCTS</name>
<dbReference type="Proteomes" id="UP000694402">
    <property type="component" value="Unassembled WGS sequence"/>
</dbReference>
<sequence>MSVTRVLHQRISSVMGILASAAVTEICKLVDDCCGALRVEVSQSKEQILLLEKQLSLAESRYRSVSGKGLTPVTGDSPIINSSSGDSPAANADDADEDEVNTLEVDGVNGNQHALWKEVSTAPTDEAGPLILTPGPIVSSNENTGPPAMTPDPIVISSDIPRKQHITSFRVGETPKIQPCTTCCSLYHCPFCRPSAFKPNELHRIIPHIQSHLKSAVQNDEYIVYNCKLTCRDYPHYHCSYCDHVLCRKALFIEHFRACRKRNGTQRPARVQAQSPSVAPPLQQHPSPAQRPLAHSTSTPVLPLTSIPAVPSSSRPATPLSLPVALQTLNTDTPPMEKPDASASHNPVTRQDSEPSSPEVYSCPPTPQIETERPQRPSQRDAVPVQTQCDHCGIILNKKNFKVHMKRKHHEEYIAAENEEALRRYLAESKMDVPPWCRATKVQCDLCGIRLNKKNFKNHMKRKHKVNVTASAFQEAFDRCLGEQGLLVVESSLPGYTYTRTQERGRRREERDDDLFPDIDMEEEQSDRFPDTGALLAQETDLATQQLQSERVLTGMNPQRYHGLGKPHLLELPLESLVWIFRDVLRVDGKRGYWNLSLVCRTFNAILTNEIIRKYSSGKVSIDNNMRLKKSIWETGKKYIFVHSMSCSVCSEDSFMYHMFPDKGMCLTICSVFLLEI</sequence>
<evidence type="ECO:0000256" key="1">
    <source>
        <dbReference type="SAM" id="MobiDB-lite"/>
    </source>
</evidence>
<proteinExistence type="predicted"/>
<protein>
    <recommendedName>
        <fullName evidence="2">C2H2-type domain-containing protein</fullName>
    </recommendedName>
</protein>
<feature type="compositionally biased region" description="Polar residues" evidence="1">
    <location>
        <begin position="343"/>
        <end position="356"/>
    </location>
</feature>
<feature type="domain" description="C2H2-type" evidence="2">
    <location>
        <begin position="442"/>
        <end position="464"/>
    </location>
</feature>
<evidence type="ECO:0000313" key="3">
    <source>
        <dbReference type="Ensembl" id="ENSOTSP00005111953.1"/>
    </source>
</evidence>
<dbReference type="AlphaFoldDB" id="A0AAZ3P756"/>
<organism evidence="3 4">
    <name type="scientific">Oncorhynchus tshawytscha</name>
    <name type="common">Chinook salmon</name>
    <name type="synonym">Salmo tshawytscha</name>
    <dbReference type="NCBI Taxonomy" id="74940"/>
    <lineage>
        <taxon>Eukaryota</taxon>
        <taxon>Metazoa</taxon>
        <taxon>Chordata</taxon>
        <taxon>Craniata</taxon>
        <taxon>Vertebrata</taxon>
        <taxon>Euteleostomi</taxon>
        <taxon>Actinopterygii</taxon>
        <taxon>Neopterygii</taxon>
        <taxon>Teleostei</taxon>
        <taxon>Protacanthopterygii</taxon>
        <taxon>Salmoniformes</taxon>
        <taxon>Salmonidae</taxon>
        <taxon>Salmoninae</taxon>
        <taxon>Oncorhynchus</taxon>
    </lineage>
</organism>
<feature type="region of interest" description="Disordered" evidence="1">
    <location>
        <begin position="66"/>
        <end position="96"/>
    </location>
</feature>